<proteinExistence type="predicted"/>
<reference evidence="1" key="1">
    <citation type="journal article" date="2019" name="Sci. Rep.">
        <title>Draft genome of Tanacetum cinerariifolium, the natural source of mosquito coil.</title>
        <authorList>
            <person name="Yamashiro T."/>
            <person name="Shiraishi A."/>
            <person name="Satake H."/>
            <person name="Nakayama K."/>
        </authorList>
    </citation>
    <scope>NUCLEOTIDE SEQUENCE</scope>
</reference>
<dbReference type="EMBL" id="BKCJ010323277">
    <property type="protein sequence ID" value="GEZ78508.1"/>
    <property type="molecule type" value="Genomic_DNA"/>
</dbReference>
<evidence type="ECO:0008006" key="2">
    <source>
        <dbReference type="Google" id="ProtNLM"/>
    </source>
</evidence>
<protein>
    <recommendedName>
        <fullName evidence="2">Retrovirus-related Pol polyprotein from transposon TNT 1-94</fullName>
    </recommendedName>
</protein>
<name>A0A699ISS0_TANCI</name>
<dbReference type="AlphaFoldDB" id="A0A699ISS0"/>
<sequence>MATMAENIITAGSETRPSMLEKGMYDTWKTQIILYIRGKENGEMLKDSIDDGPYHIKSEIKVKDTDGVTDIRRLQRLEDLARKTSYIMTCTVRKRVKDSKWFKEKMLLAQAQEARVVLDEKQQDFLADSLEENRPH</sequence>
<accession>A0A699ISS0</accession>
<evidence type="ECO:0000313" key="1">
    <source>
        <dbReference type="EMBL" id="GEZ78508.1"/>
    </source>
</evidence>
<organism evidence="1">
    <name type="scientific">Tanacetum cinerariifolium</name>
    <name type="common">Dalmatian daisy</name>
    <name type="synonym">Chrysanthemum cinerariifolium</name>
    <dbReference type="NCBI Taxonomy" id="118510"/>
    <lineage>
        <taxon>Eukaryota</taxon>
        <taxon>Viridiplantae</taxon>
        <taxon>Streptophyta</taxon>
        <taxon>Embryophyta</taxon>
        <taxon>Tracheophyta</taxon>
        <taxon>Spermatophyta</taxon>
        <taxon>Magnoliopsida</taxon>
        <taxon>eudicotyledons</taxon>
        <taxon>Gunneridae</taxon>
        <taxon>Pentapetalae</taxon>
        <taxon>asterids</taxon>
        <taxon>campanulids</taxon>
        <taxon>Asterales</taxon>
        <taxon>Asteraceae</taxon>
        <taxon>Asteroideae</taxon>
        <taxon>Anthemideae</taxon>
        <taxon>Anthemidinae</taxon>
        <taxon>Tanacetum</taxon>
    </lineage>
</organism>
<comment type="caution">
    <text evidence="1">The sequence shown here is derived from an EMBL/GenBank/DDBJ whole genome shotgun (WGS) entry which is preliminary data.</text>
</comment>
<gene>
    <name evidence="1" type="ORF">Tci_550481</name>
</gene>